<evidence type="ECO:0000313" key="2">
    <source>
        <dbReference type="EMBL" id="SPO38862.1"/>
    </source>
</evidence>
<proteinExistence type="predicted"/>
<evidence type="ECO:0000313" key="3">
    <source>
        <dbReference type="Proteomes" id="UP000323386"/>
    </source>
</evidence>
<dbReference type="AlphaFoldDB" id="A0A5C3F3F0"/>
<dbReference type="Proteomes" id="UP000323386">
    <property type="component" value="Unassembled WGS sequence"/>
</dbReference>
<gene>
    <name evidence="2" type="ORF">PSFLO_04341</name>
</gene>
<dbReference type="EMBL" id="OOIP01000011">
    <property type="protein sequence ID" value="SPO38862.1"/>
    <property type="molecule type" value="Genomic_DNA"/>
</dbReference>
<organism evidence="2 3">
    <name type="scientific">Pseudozyma flocculosa</name>
    <dbReference type="NCBI Taxonomy" id="84751"/>
    <lineage>
        <taxon>Eukaryota</taxon>
        <taxon>Fungi</taxon>
        <taxon>Dikarya</taxon>
        <taxon>Basidiomycota</taxon>
        <taxon>Ustilaginomycotina</taxon>
        <taxon>Ustilaginomycetes</taxon>
        <taxon>Ustilaginales</taxon>
        <taxon>Ustilaginaceae</taxon>
        <taxon>Pseudozyma</taxon>
    </lineage>
</organism>
<feature type="region of interest" description="Disordered" evidence="1">
    <location>
        <begin position="1"/>
        <end position="42"/>
    </location>
</feature>
<reference evidence="2 3" key="1">
    <citation type="submission" date="2018-03" db="EMBL/GenBank/DDBJ databases">
        <authorList>
            <person name="Guldener U."/>
        </authorList>
    </citation>
    <scope>NUCLEOTIDE SEQUENCE [LARGE SCALE GENOMIC DNA]</scope>
    <source>
        <strain evidence="2 3">DAOM196992</strain>
    </source>
</reference>
<name>A0A5C3F3F0_9BASI</name>
<keyword evidence="3" id="KW-1185">Reference proteome</keyword>
<evidence type="ECO:0000256" key="1">
    <source>
        <dbReference type="SAM" id="MobiDB-lite"/>
    </source>
</evidence>
<accession>A0A5C3F3F0</accession>
<sequence>MPGRGGGEHRRRTGLSRSEDRIQQANLSTADASEACDATLSTSGRRQRLPALGWELLPEKTRPGLRCQTMELVRSDGGSTAEGRPGSCRCVDFSSCGRVQRRPLDGAKMQAGHGHSAVGLATPLSPLFDGGLGPTCSVCTMANGPLRPASDDDRSRAANPSLAQRLGPEICARRPWSCSSSSRASNGTVPALAARRVVAGAGRATYRSLPTQPRSFALACA</sequence>
<protein>
    <submittedName>
        <fullName evidence="2">Uncharacterized protein</fullName>
    </submittedName>
</protein>